<sequence length="158" mass="17267">MWHVMTFTILFALTIGYALWRGGAPERLAALTLLVASVATMVVAPAWHWVSNGVDYGVFMVDLVTFAALVAIALHANRFWPIWLSATHGLALLGHLSVAFAPEIKQIFYAAMVMASAWPGLALLAIGTHRHHRRISAGQPDPAWTRFTNNERPALAIG</sequence>
<reference evidence="2 3" key="1">
    <citation type="submission" date="2020-01" db="EMBL/GenBank/DDBJ databases">
        <title>Sphingomonas sp. C33 whole genome sequece.</title>
        <authorList>
            <person name="Park C."/>
        </authorList>
    </citation>
    <scope>NUCLEOTIDE SEQUENCE [LARGE SCALE GENOMIC DNA]</scope>
    <source>
        <strain evidence="2 3">C33</strain>
    </source>
</reference>
<feature type="transmembrane region" description="Helical" evidence="1">
    <location>
        <begin position="6"/>
        <end position="23"/>
    </location>
</feature>
<dbReference type="Proteomes" id="UP000464468">
    <property type="component" value="Chromosome"/>
</dbReference>
<dbReference type="RefSeq" id="WP_160593566.1">
    <property type="nucleotide sequence ID" value="NZ_CP047895.1"/>
</dbReference>
<proteinExistence type="predicted"/>
<feature type="transmembrane region" description="Helical" evidence="1">
    <location>
        <begin position="30"/>
        <end position="50"/>
    </location>
</feature>
<keyword evidence="1" id="KW-0812">Transmembrane</keyword>
<dbReference type="AlphaFoldDB" id="A0A7Z2S5V2"/>
<accession>A0A7Z2S5V2</accession>
<evidence type="ECO:0000256" key="1">
    <source>
        <dbReference type="SAM" id="Phobius"/>
    </source>
</evidence>
<organism evidence="2 3">
    <name type="scientific">Sphingomonas changnyeongensis</name>
    <dbReference type="NCBI Taxonomy" id="2698679"/>
    <lineage>
        <taxon>Bacteria</taxon>
        <taxon>Pseudomonadati</taxon>
        <taxon>Pseudomonadota</taxon>
        <taxon>Alphaproteobacteria</taxon>
        <taxon>Sphingomonadales</taxon>
        <taxon>Sphingomonadaceae</taxon>
        <taxon>Sphingomonas</taxon>
    </lineage>
</organism>
<keyword evidence="1" id="KW-0472">Membrane</keyword>
<keyword evidence="1" id="KW-1133">Transmembrane helix</keyword>
<feature type="transmembrane region" description="Helical" evidence="1">
    <location>
        <begin position="107"/>
        <end position="126"/>
    </location>
</feature>
<protein>
    <submittedName>
        <fullName evidence="2">Uncharacterized protein</fullName>
    </submittedName>
</protein>
<evidence type="ECO:0000313" key="2">
    <source>
        <dbReference type="EMBL" id="QHL91530.1"/>
    </source>
</evidence>
<evidence type="ECO:0000313" key="3">
    <source>
        <dbReference type="Proteomes" id="UP000464468"/>
    </source>
</evidence>
<keyword evidence="3" id="KW-1185">Reference proteome</keyword>
<feature type="transmembrane region" description="Helical" evidence="1">
    <location>
        <begin position="82"/>
        <end position="101"/>
    </location>
</feature>
<dbReference type="EMBL" id="CP047895">
    <property type="protein sequence ID" value="QHL91530.1"/>
    <property type="molecule type" value="Genomic_DNA"/>
</dbReference>
<feature type="transmembrane region" description="Helical" evidence="1">
    <location>
        <begin position="56"/>
        <end position="75"/>
    </location>
</feature>
<name>A0A7Z2S5V2_9SPHN</name>
<gene>
    <name evidence="2" type="ORF">GVO57_12875</name>
</gene>
<dbReference type="KEGG" id="schy:GVO57_12875"/>